<dbReference type="VEuPathDB" id="FungiDB:Z519_12640"/>
<keyword evidence="2" id="KW-1185">Reference proteome</keyword>
<dbReference type="OrthoDB" id="3587182at2759"/>
<gene>
    <name evidence="1" type="ORF">Z519_12640</name>
</gene>
<name>A0A0D2FJ45_CLAB1</name>
<proteinExistence type="predicted"/>
<evidence type="ECO:0008006" key="3">
    <source>
        <dbReference type="Google" id="ProtNLM"/>
    </source>
</evidence>
<dbReference type="InterPro" id="IPR036282">
    <property type="entry name" value="Glutathione-S-Trfase_C_sf"/>
</dbReference>
<dbReference type="EMBL" id="KN847011">
    <property type="protein sequence ID" value="KIW86727.1"/>
    <property type="molecule type" value="Genomic_DNA"/>
</dbReference>
<dbReference type="GeneID" id="27705568"/>
<dbReference type="SUPFAM" id="SSF47616">
    <property type="entry name" value="GST C-terminal domain-like"/>
    <property type="match status" value="1"/>
</dbReference>
<evidence type="ECO:0000313" key="2">
    <source>
        <dbReference type="Proteomes" id="UP000053789"/>
    </source>
</evidence>
<accession>A0A0D2FJ45</accession>
<dbReference type="Gene3D" id="1.20.1050.10">
    <property type="match status" value="1"/>
</dbReference>
<dbReference type="Proteomes" id="UP000053789">
    <property type="component" value="Unassembled WGS sequence"/>
</dbReference>
<dbReference type="AlphaFoldDB" id="A0A0D2FJ45"/>
<organism evidence="1 2">
    <name type="scientific">Cladophialophora bantiana (strain ATCC 10958 / CBS 173.52 / CDC B-1940 / NIH 8579)</name>
    <name type="common">Xylohypha bantiana</name>
    <dbReference type="NCBI Taxonomy" id="1442370"/>
    <lineage>
        <taxon>Eukaryota</taxon>
        <taxon>Fungi</taxon>
        <taxon>Dikarya</taxon>
        <taxon>Ascomycota</taxon>
        <taxon>Pezizomycotina</taxon>
        <taxon>Eurotiomycetes</taxon>
        <taxon>Chaetothyriomycetidae</taxon>
        <taxon>Chaetothyriales</taxon>
        <taxon>Herpotrichiellaceae</taxon>
        <taxon>Cladophialophora</taxon>
    </lineage>
</organism>
<protein>
    <recommendedName>
        <fullName evidence="3">GST N-terminal domain-containing protein</fullName>
    </recommendedName>
</protein>
<dbReference type="RefSeq" id="XP_016613396.1">
    <property type="nucleotide sequence ID" value="XM_016770345.1"/>
</dbReference>
<reference evidence="1" key="1">
    <citation type="submission" date="2015-01" db="EMBL/GenBank/DDBJ databases">
        <title>The Genome Sequence of Cladophialophora bantiana CBS 173.52.</title>
        <authorList>
            <consortium name="The Broad Institute Genomics Platform"/>
            <person name="Cuomo C."/>
            <person name="de Hoog S."/>
            <person name="Gorbushina A."/>
            <person name="Stielow B."/>
            <person name="Teixiera M."/>
            <person name="Abouelleil A."/>
            <person name="Chapman S.B."/>
            <person name="Priest M."/>
            <person name="Young S.K."/>
            <person name="Wortman J."/>
            <person name="Nusbaum C."/>
            <person name="Birren B."/>
        </authorList>
    </citation>
    <scope>NUCLEOTIDE SEQUENCE [LARGE SCALE GENOMIC DNA]</scope>
    <source>
        <strain evidence="1">CBS 173.52</strain>
    </source>
</reference>
<sequence>MAHDQAASCSVRTLWVWPGGIFPRRVAYYVKAKSLTADHLNRLGLTLIPCTVDLKSQDLALDAIPGYEKRPKGFSLPVLRIQDLESSNHSEFIAQSSSILEYLEDLLPASDGYLSLRGDDAFQAARIRDIVQLINEVLTWCNVHVRHLTAFSLGWSGMTKEQQSPQAGEDAKVQYRRLLTTLQSWTNTCSKGVSLVGADRPTLADITAAAAKTSMEELYGIDLFDGFEGLGAWWTRYQSSPWFVIRDVIDQIEKDGFNLLLK</sequence>
<evidence type="ECO:0000313" key="1">
    <source>
        <dbReference type="EMBL" id="KIW86727.1"/>
    </source>
</evidence>
<dbReference type="Gene3D" id="3.40.30.10">
    <property type="entry name" value="Glutaredoxin"/>
    <property type="match status" value="1"/>
</dbReference>
<dbReference type="HOGENOM" id="CLU_1049773_0_0_1"/>